<dbReference type="Proteomes" id="UP000053236">
    <property type="component" value="Unassembled WGS sequence"/>
</dbReference>
<dbReference type="InterPro" id="IPR016197">
    <property type="entry name" value="Chromo-like_dom_sf"/>
</dbReference>
<evidence type="ECO:0000259" key="2">
    <source>
        <dbReference type="PROSITE" id="PS50013"/>
    </source>
</evidence>
<dbReference type="CDD" id="cd00024">
    <property type="entry name" value="CD_CSD"/>
    <property type="match status" value="1"/>
</dbReference>
<dbReference type="AlphaFoldDB" id="W2GH48"/>
<reference evidence="3" key="1">
    <citation type="submission" date="2013-11" db="EMBL/GenBank/DDBJ databases">
        <title>The Genome Sequence of Phytophthora parasitica CJ02B3.</title>
        <authorList>
            <consortium name="The Broad Institute Genomics Platform"/>
            <person name="Russ C."/>
            <person name="Tyler B."/>
            <person name="Panabieres F."/>
            <person name="Shan W."/>
            <person name="Tripathy S."/>
            <person name="Grunwald N."/>
            <person name="Machado M."/>
            <person name="Johnson C.S."/>
            <person name="Arredondo F."/>
            <person name="Hong C."/>
            <person name="Coffey M."/>
            <person name="Young S.K."/>
            <person name="Zeng Q."/>
            <person name="Gargeya S."/>
            <person name="Fitzgerald M."/>
            <person name="Abouelleil A."/>
            <person name="Alvarado L."/>
            <person name="Chapman S.B."/>
            <person name="Gainer-Dewar J."/>
            <person name="Goldberg J."/>
            <person name="Griggs A."/>
            <person name="Gujja S."/>
            <person name="Hansen M."/>
            <person name="Howarth C."/>
            <person name="Imamovic A."/>
            <person name="Ireland A."/>
            <person name="Larimer J."/>
            <person name="McCowan C."/>
            <person name="Murphy C."/>
            <person name="Pearson M."/>
            <person name="Poon T.W."/>
            <person name="Priest M."/>
            <person name="Roberts A."/>
            <person name="Saif S."/>
            <person name="Shea T."/>
            <person name="Sykes S."/>
            <person name="Wortman J."/>
            <person name="Nusbaum C."/>
            <person name="Birren B."/>
        </authorList>
    </citation>
    <scope>NUCLEOTIDE SEQUENCE [LARGE SCALE GENOMIC DNA]</scope>
    <source>
        <strain evidence="3">CJ02B3</strain>
    </source>
</reference>
<dbReference type="PROSITE" id="PS50013">
    <property type="entry name" value="CHROMO_2"/>
    <property type="match status" value="1"/>
</dbReference>
<evidence type="ECO:0000313" key="3">
    <source>
        <dbReference type="EMBL" id="ETK82322.1"/>
    </source>
</evidence>
<name>W2GH48_PHYNI</name>
<feature type="region of interest" description="Disordered" evidence="1">
    <location>
        <begin position="132"/>
        <end position="156"/>
    </location>
</feature>
<gene>
    <name evidence="3" type="ORF">L915_12271</name>
</gene>
<organism evidence="3">
    <name type="scientific">Phytophthora nicotianae</name>
    <name type="common">Potato buckeye rot agent</name>
    <name type="synonym">Phytophthora parasitica</name>
    <dbReference type="NCBI Taxonomy" id="4792"/>
    <lineage>
        <taxon>Eukaryota</taxon>
        <taxon>Sar</taxon>
        <taxon>Stramenopiles</taxon>
        <taxon>Oomycota</taxon>
        <taxon>Peronosporomycetes</taxon>
        <taxon>Peronosporales</taxon>
        <taxon>Peronosporaceae</taxon>
        <taxon>Phytophthora</taxon>
    </lineage>
</organism>
<accession>W2GH48</accession>
<dbReference type="InterPro" id="IPR000953">
    <property type="entry name" value="Chromo/chromo_shadow_dom"/>
</dbReference>
<feature type="non-terminal residue" evidence="3">
    <location>
        <position position="1"/>
    </location>
</feature>
<evidence type="ECO:0000256" key="1">
    <source>
        <dbReference type="SAM" id="MobiDB-lite"/>
    </source>
</evidence>
<proteinExistence type="predicted"/>
<feature type="domain" description="Chromo" evidence="2">
    <location>
        <begin position="69"/>
        <end position="104"/>
    </location>
</feature>
<dbReference type="Gene3D" id="2.40.50.40">
    <property type="match status" value="1"/>
</dbReference>
<sequence>FSAVMTPISAGQRHAAQFERLEGRFFRVGGSNLEPAGAPSHSDDESDDDTNFIVRGGLRQSTEAAADSFAVRQLWAKRQINSVVFYLVQWEGHEDLTWEPTHNLPLDLVARFEASHKHSVWAYQSTRGRLRQLRAERPTRRSTRIRARSSLRRQLG</sequence>
<dbReference type="SUPFAM" id="SSF54160">
    <property type="entry name" value="Chromo domain-like"/>
    <property type="match status" value="1"/>
</dbReference>
<dbReference type="VEuPathDB" id="FungiDB:PPTG_13194"/>
<feature type="compositionally biased region" description="Basic residues" evidence="1">
    <location>
        <begin position="140"/>
        <end position="156"/>
    </location>
</feature>
<protein>
    <recommendedName>
        <fullName evidence="2">Chromo domain-containing protein</fullName>
    </recommendedName>
</protein>
<dbReference type="EMBL" id="KI687241">
    <property type="protein sequence ID" value="ETK82322.1"/>
    <property type="molecule type" value="Genomic_DNA"/>
</dbReference>